<dbReference type="Proteomes" id="UP000095743">
    <property type="component" value="Chromosome"/>
</dbReference>
<sequence>MKKLKTLFLLLSLSTAILSCKPEVENNTPQIPIEQGMEQTDFQKAESPEGLNRTFFIVEEINAEEFLDSYERTLHSEGWVTTDSNKPVSITVTKDSRILIVVAKPIAGTDRFEVVIFSN</sequence>
<name>A0A1D8GP31_9FIRM</name>
<organism evidence="2 3">
    <name type="scientific">Geosporobacter ferrireducens</name>
    <dbReference type="NCBI Taxonomy" id="1424294"/>
    <lineage>
        <taxon>Bacteria</taxon>
        <taxon>Bacillati</taxon>
        <taxon>Bacillota</taxon>
        <taxon>Clostridia</taxon>
        <taxon>Peptostreptococcales</taxon>
        <taxon>Thermotaleaceae</taxon>
        <taxon>Geosporobacter</taxon>
    </lineage>
</organism>
<evidence type="ECO:0000313" key="2">
    <source>
        <dbReference type="EMBL" id="AOT72627.1"/>
    </source>
</evidence>
<feature type="chain" id="PRO_5009107549" description="Lipoprotein" evidence="1">
    <location>
        <begin position="22"/>
        <end position="119"/>
    </location>
</feature>
<keyword evidence="1" id="KW-0732">Signal</keyword>
<evidence type="ECO:0000256" key="1">
    <source>
        <dbReference type="SAM" id="SignalP"/>
    </source>
</evidence>
<dbReference type="KEGG" id="gfe:Gferi_25575"/>
<dbReference type="EMBL" id="CP017269">
    <property type="protein sequence ID" value="AOT72627.1"/>
    <property type="molecule type" value="Genomic_DNA"/>
</dbReference>
<dbReference type="AlphaFoldDB" id="A0A1D8GP31"/>
<evidence type="ECO:0000313" key="3">
    <source>
        <dbReference type="Proteomes" id="UP000095743"/>
    </source>
</evidence>
<reference evidence="2 3" key="1">
    <citation type="submission" date="2016-09" db="EMBL/GenBank/DDBJ databases">
        <title>Genomic analysis reveals versatility of anaerobic energy metabolism of Geosporobacter ferrireducens IRF9 of phylum Firmicutes.</title>
        <authorList>
            <person name="Kim S.-J."/>
        </authorList>
    </citation>
    <scope>NUCLEOTIDE SEQUENCE [LARGE SCALE GENOMIC DNA]</scope>
    <source>
        <strain evidence="2 3">IRF9</strain>
    </source>
</reference>
<protein>
    <recommendedName>
        <fullName evidence="4">Lipoprotein</fullName>
    </recommendedName>
</protein>
<gene>
    <name evidence="2" type="ORF">Gferi_25575</name>
</gene>
<dbReference type="OrthoDB" id="1932555at2"/>
<dbReference type="PROSITE" id="PS51257">
    <property type="entry name" value="PROKAR_LIPOPROTEIN"/>
    <property type="match status" value="1"/>
</dbReference>
<proteinExistence type="predicted"/>
<dbReference type="RefSeq" id="WP_069980936.1">
    <property type="nucleotide sequence ID" value="NZ_CP017269.1"/>
</dbReference>
<keyword evidence="3" id="KW-1185">Reference proteome</keyword>
<accession>A0A1D8GP31</accession>
<evidence type="ECO:0008006" key="4">
    <source>
        <dbReference type="Google" id="ProtNLM"/>
    </source>
</evidence>
<feature type="signal peptide" evidence="1">
    <location>
        <begin position="1"/>
        <end position="21"/>
    </location>
</feature>